<dbReference type="Proteomes" id="UP001221757">
    <property type="component" value="Unassembled WGS sequence"/>
</dbReference>
<organism evidence="2 3">
    <name type="scientific">Mycena rosella</name>
    <name type="common">Pink bonnet</name>
    <name type="synonym">Agaricus rosellus</name>
    <dbReference type="NCBI Taxonomy" id="1033263"/>
    <lineage>
        <taxon>Eukaryota</taxon>
        <taxon>Fungi</taxon>
        <taxon>Dikarya</taxon>
        <taxon>Basidiomycota</taxon>
        <taxon>Agaricomycotina</taxon>
        <taxon>Agaricomycetes</taxon>
        <taxon>Agaricomycetidae</taxon>
        <taxon>Agaricales</taxon>
        <taxon>Marasmiineae</taxon>
        <taxon>Mycenaceae</taxon>
        <taxon>Mycena</taxon>
    </lineage>
</organism>
<name>A0AAD7G4G5_MYCRO</name>
<proteinExistence type="predicted"/>
<feature type="region of interest" description="Disordered" evidence="1">
    <location>
        <begin position="41"/>
        <end position="61"/>
    </location>
</feature>
<comment type="caution">
    <text evidence="2">The sequence shown here is derived from an EMBL/GenBank/DDBJ whole genome shotgun (WGS) entry which is preliminary data.</text>
</comment>
<gene>
    <name evidence="2" type="ORF">B0H17DRAFT_1099186</name>
</gene>
<protein>
    <submittedName>
        <fullName evidence="2">Uncharacterized protein</fullName>
    </submittedName>
</protein>
<keyword evidence="3" id="KW-1185">Reference proteome</keyword>
<evidence type="ECO:0000313" key="3">
    <source>
        <dbReference type="Proteomes" id="UP001221757"/>
    </source>
</evidence>
<feature type="non-terminal residue" evidence="2">
    <location>
        <position position="225"/>
    </location>
</feature>
<evidence type="ECO:0000313" key="2">
    <source>
        <dbReference type="EMBL" id="KAJ7655396.1"/>
    </source>
</evidence>
<dbReference type="AlphaFoldDB" id="A0AAD7G4G5"/>
<evidence type="ECO:0000256" key="1">
    <source>
        <dbReference type="SAM" id="MobiDB-lite"/>
    </source>
</evidence>
<dbReference type="EMBL" id="JARKIE010000312">
    <property type="protein sequence ID" value="KAJ7655396.1"/>
    <property type="molecule type" value="Genomic_DNA"/>
</dbReference>
<reference evidence="2" key="1">
    <citation type="submission" date="2023-03" db="EMBL/GenBank/DDBJ databases">
        <title>Massive genome expansion in bonnet fungi (Mycena s.s.) driven by repeated elements and novel gene families across ecological guilds.</title>
        <authorList>
            <consortium name="Lawrence Berkeley National Laboratory"/>
            <person name="Harder C.B."/>
            <person name="Miyauchi S."/>
            <person name="Viragh M."/>
            <person name="Kuo A."/>
            <person name="Thoen E."/>
            <person name="Andreopoulos B."/>
            <person name="Lu D."/>
            <person name="Skrede I."/>
            <person name="Drula E."/>
            <person name="Henrissat B."/>
            <person name="Morin E."/>
            <person name="Kohler A."/>
            <person name="Barry K."/>
            <person name="LaButti K."/>
            <person name="Morin E."/>
            <person name="Salamov A."/>
            <person name="Lipzen A."/>
            <person name="Mereny Z."/>
            <person name="Hegedus B."/>
            <person name="Baldrian P."/>
            <person name="Stursova M."/>
            <person name="Weitz H."/>
            <person name="Taylor A."/>
            <person name="Grigoriev I.V."/>
            <person name="Nagy L.G."/>
            <person name="Martin F."/>
            <person name="Kauserud H."/>
        </authorList>
    </citation>
    <scope>NUCLEOTIDE SEQUENCE</scope>
    <source>
        <strain evidence="2">CBHHK067</strain>
    </source>
</reference>
<sequence length="225" mass="25173">YHAAGPINLRPFLDKAWYQGGGQNNVSVMLPISITLSLHSVGPPAARARRRRPGARRSDDSETLLAALQHRKEACGSLLQQPFVLRGRHRTSFCEDSNAERCGRQVEQNPHSYVQPGEVEKRNVSAMEQVDYGPVGGHGGSTFGNLDNSLPRKYPGLTLQKYETLLHCRTGELYLGAGTFCEQLSLSLHWDRNVFSDDVVREWVDETRRAIYFYLGDTLTATSKL</sequence>
<accession>A0AAD7G4G5</accession>